<organism evidence="3">
    <name type="scientific">Guillardia theta (strain CCMP2712)</name>
    <name type="common">Cryptophyte</name>
    <dbReference type="NCBI Taxonomy" id="905079"/>
    <lineage>
        <taxon>Eukaryota</taxon>
        <taxon>Cryptophyceae</taxon>
        <taxon>Pyrenomonadales</taxon>
        <taxon>Geminigeraceae</taxon>
        <taxon>Guillardia</taxon>
    </lineage>
</organism>
<dbReference type="OrthoDB" id="10673665at2759"/>
<feature type="region of interest" description="Disordered" evidence="2">
    <location>
        <begin position="104"/>
        <end position="150"/>
    </location>
</feature>
<protein>
    <recommendedName>
        <fullName evidence="6">Trichohyalin-plectin-homology domain-containing protein</fullName>
    </recommendedName>
</protein>
<dbReference type="RefSeq" id="XP_005831800.1">
    <property type="nucleotide sequence ID" value="XM_005831743.1"/>
</dbReference>
<feature type="compositionally biased region" description="Basic and acidic residues" evidence="2">
    <location>
        <begin position="110"/>
        <end position="123"/>
    </location>
</feature>
<evidence type="ECO:0000256" key="1">
    <source>
        <dbReference type="SAM" id="Coils"/>
    </source>
</evidence>
<accession>L1J9R4</accession>
<evidence type="ECO:0008006" key="6">
    <source>
        <dbReference type="Google" id="ProtNLM"/>
    </source>
</evidence>
<evidence type="ECO:0000313" key="5">
    <source>
        <dbReference type="Proteomes" id="UP000011087"/>
    </source>
</evidence>
<feature type="compositionally biased region" description="Polar residues" evidence="2">
    <location>
        <begin position="9"/>
        <end position="39"/>
    </location>
</feature>
<dbReference type="AlphaFoldDB" id="L1J9R4"/>
<keyword evidence="1" id="KW-0175">Coiled coil</keyword>
<evidence type="ECO:0000313" key="4">
    <source>
        <dbReference type="EnsemblProtists" id="EKX44820"/>
    </source>
</evidence>
<keyword evidence="5" id="KW-1185">Reference proteome</keyword>
<dbReference type="Proteomes" id="UP000011087">
    <property type="component" value="Unassembled WGS sequence"/>
</dbReference>
<feature type="coiled-coil region" evidence="1">
    <location>
        <begin position="162"/>
        <end position="300"/>
    </location>
</feature>
<feature type="coiled-coil region" evidence="1">
    <location>
        <begin position="334"/>
        <end position="365"/>
    </location>
</feature>
<dbReference type="GeneID" id="17301577"/>
<dbReference type="EnsemblProtists" id="EKX44820">
    <property type="protein sequence ID" value="EKX44820"/>
    <property type="gene ID" value="GUITHDRAFT_163455"/>
</dbReference>
<dbReference type="HOGENOM" id="CLU_550374_0_0_1"/>
<feature type="region of interest" description="Disordered" evidence="2">
    <location>
        <begin position="1"/>
        <end position="39"/>
    </location>
</feature>
<gene>
    <name evidence="3" type="ORF">GUITHDRAFT_163455</name>
</gene>
<evidence type="ECO:0000313" key="3">
    <source>
        <dbReference type="EMBL" id="EKX44820.1"/>
    </source>
</evidence>
<dbReference type="PaxDb" id="55529-EKX44820"/>
<name>L1J9R4_GUITC</name>
<feature type="coiled-coil region" evidence="1">
    <location>
        <begin position="389"/>
        <end position="427"/>
    </location>
</feature>
<dbReference type="KEGG" id="gtt:GUITHDRAFT_163455"/>
<sequence length="496" mass="59483">MLPRIHSKGNYQKQAQGNATARGNTARSHSSVRTTDSSKFSKLKEVLVNNLLKDYHRKNKKAGNDAIYLKAVEEVEKILTHGRLTDKQLKDLQRKFSAMDGIPEAAAVSDHAEQDSYPRRTEVDEVNSYRPQPPPTASTQTSPSKRRKQIDEWSVMTLYNDVKHYEEQKKMKEKVKNEQQRTREELAAQIEERKKQKAAVKEQERRVADEQRKKYEEWQQEMKLIENEKLQKLLEERKREAIELKRAQDRKKMQIEEDKKMRARATMEKRAQYEAVLKENEKVLERKRQQKQEERELDERLFRVQMEMAERQARTALAAENERARREQDRQLRLKAAERMGQEMENKAAEVERNIEERVQKAQDEQYRRDMERERNDRLRHDRIVKENNAFLQRQIQMQEEEKMRRKEEERLLAEEMKREAEAFKREQQRNKVLRHQQCMQQKAMLDKQRMMKDYYNENESAMTEIELRLNAPLLKQVVQEKPDLPGELASKINLN</sequence>
<dbReference type="OMA" id="RQDVYSE"/>
<evidence type="ECO:0000256" key="2">
    <source>
        <dbReference type="SAM" id="MobiDB-lite"/>
    </source>
</evidence>
<reference evidence="5" key="2">
    <citation type="submission" date="2012-11" db="EMBL/GenBank/DDBJ databases">
        <authorList>
            <person name="Kuo A."/>
            <person name="Curtis B.A."/>
            <person name="Tanifuji G."/>
            <person name="Burki F."/>
            <person name="Gruber A."/>
            <person name="Irimia M."/>
            <person name="Maruyama S."/>
            <person name="Arias M.C."/>
            <person name="Ball S.G."/>
            <person name="Gile G.H."/>
            <person name="Hirakawa Y."/>
            <person name="Hopkins J.F."/>
            <person name="Rensing S.A."/>
            <person name="Schmutz J."/>
            <person name="Symeonidi A."/>
            <person name="Elias M."/>
            <person name="Eveleigh R.J."/>
            <person name="Herman E.K."/>
            <person name="Klute M.J."/>
            <person name="Nakayama T."/>
            <person name="Obornik M."/>
            <person name="Reyes-Prieto A."/>
            <person name="Armbrust E.V."/>
            <person name="Aves S.J."/>
            <person name="Beiko R.G."/>
            <person name="Coutinho P."/>
            <person name="Dacks J.B."/>
            <person name="Durnford D.G."/>
            <person name="Fast N.M."/>
            <person name="Green B.R."/>
            <person name="Grisdale C."/>
            <person name="Hempe F."/>
            <person name="Henrissat B."/>
            <person name="Hoppner M.P."/>
            <person name="Ishida K.-I."/>
            <person name="Kim E."/>
            <person name="Koreny L."/>
            <person name="Kroth P.G."/>
            <person name="Liu Y."/>
            <person name="Malik S.-B."/>
            <person name="Maier U.G."/>
            <person name="McRose D."/>
            <person name="Mock T."/>
            <person name="Neilson J.A."/>
            <person name="Onodera N.T."/>
            <person name="Poole A.M."/>
            <person name="Pritham E.J."/>
            <person name="Richards T.A."/>
            <person name="Rocap G."/>
            <person name="Roy S.W."/>
            <person name="Sarai C."/>
            <person name="Schaack S."/>
            <person name="Shirato S."/>
            <person name="Slamovits C.H."/>
            <person name="Spencer D.F."/>
            <person name="Suzuki S."/>
            <person name="Worden A.Z."/>
            <person name="Zauner S."/>
            <person name="Barry K."/>
            <person name="Bell C."/>
            <person name="Bharti A.K."/>
            <person name="Crow J.A."/>
            <person name="Grimwood J."/>
            <person name="Kramer R."/>
            <person name="Lindquist E."/>
            <person name="Lucas S."/>
            <person name="Salamov A."/>
            <person name="McFadden G.I."/>
            <person name="Lane C.E."/>
            <person name="Keeling P.J."/>
            <person name="Gray M.W."/>
            <person name="Grigoriev I.V."/>
            <person name="Archibald J.M."/>
        </authorList>
    </citation>
    <scope>NUCLEOTIDE SEQUENCE</scope>
    <source>
        <strain evidence="5">CCMP2712</strain>
    </source>
</reference>
<reference evidence="3 5" key="1">
    <citation type="journal article" date="2012" name="Nature">
        <title>Algal genomes reveal evolutionary mosaicism and the fate of nucleomorphs.</title>
        <authorList>
            <consortium name="DOE Joint Genome Institute"/>
            <person name="Curtis B.A."/>
            <person name="Tanifuji G."/>
            <person name="Burki F."/>
            <person name="Gruber A."/>
            <person name="Irimia M."/>
            <person name="Maruyama S."/>
            <person name="Arias M.C."/>
            <person name="Ball S.G."/>
            <person name="Gile G.H."/>
            <person name="Hirakawa Y."/>
            <person name="Hopkins J.F."/>
            <person name="Kuo A."/>
            <person name="Rensing S.A."/>
            <person name="Schmutz J."/>
            <person name="Symeonidi A."/>
            <person name="Elias M."/>
            <person name="Eveleigh R.J."/>
            <person name="Herman E.K."/>
            <person name="Klute M.J."/>
            <person name="Nakayama T."/>
            <person name="Obornik M."/>
            <person name="Reyes-Prieto A."/>
            <person name="Armbrust E.V."/>
            <person name="Aves S.J."/>
            <person name="Beiko R.G."/>
            <person name="Coutinho P."/>
            <person name="Dacks J.B."/>
            <person name="Durnford D.G."/>
            <person name="Fast N.M."/>
            <person name="Green B.R."/>
            <person name="Grisdale C.J."/>
            <person name="Hempel F."/>
            <person name="Henrissat B."/>
            <person name="Hoppner M.P."/>
            <person name="Ishida K."/>
            <person name="Kim E."/>
            <person name="Koreny L."/>
            <person name="Kroth P.G."/>
            <person name="Liu Y."/>
            <person name="Malik S.B."/>
            <person name="Maier U.G."/>
            <person name="McRose D."/>
            <person name="Mock T."/>
            <person name="Neilson J.A."/>
            <person name="Onodera N.T."/>
            <person name="Poole A.M."/>
            <person name="Pritham E.J."/>
            <person name="Richards T.A."/>
            <person name="Rocap G."/>
            <person name="Roy S.W."/>
            <person name="Sarai C."/>
            <person name="Schaack S."/>
            <person name="Shirato S."/>
            <person name="Slamovits C.H."/>
            <person name="Spencer D.F."/>
            <person name="Suzuki S."/>
            <person name="Worden A.Z."/>
            <person name="Zauner S."/>
            <person name="Barry K."/>
            <person name="Bell C."/>
            <person name="Bharti A.K."/>
            <person name="Crow J.A."/>
            <person name="Grimwood J."/>
            <person name="Kramer R."/>
            <person name="Lindquist E."/>
            <person name="Lucas S."/>
            <person name="Salamov A."/>
            <person name="McFadden G.I."/>
            <person name="Lane C.E."/>
            <person name="Keeling P.J."/>
            <person name="Gray M.W."/>
            <person name="Grigoriev I.V."/>
            <person name="Archibald J.M."/>
        </authorList>
    </citation>
    <scope>NUCLEOTIDE SEQUENCE</scope>
    <source>
        <strain evidence="3 5">CCMP2712</strain>
    </source>
</reference>
<reference evidence="4" key="3">
    <citation type="submission" date="2016-03" db="UniProtKB">
        <authorList>
            <consortium name="EnsemblProtists"/>
        </authorList>
    </citation>
    <scope>IDENTIFICATION</scope>
</reference>
<dbReference type="EMBL" id="JH993002">
    <property type="protein sequence ID" value="EKX44820.1"/>
    <property type="molecule type" value="Genomic_DNA"/>
</dbReference>
<proteinExistence type="predicted"/>